<dbReference type="GO" id="GO:0051233">
    <property type="term" value="C:spindle midzone"/>
    <property type="evidence" value="ECO:0007669"/>
    <property type="project" value="TreeGrafter"/>
</dbReference>
<evidence type="ECO:0000256" key="7">
    <source>
        <dbReference type="ARBA" id="ARBA00023242"/>
    </source>
</evidence>
<dbReference type="GO" id="GO:0000775">
    <property type="term" value="C:chromosome, centromeric region"/>
    <property type="evidence" value="ECO:0007669"/>
    <property type="project" value="UniProtKB-SubCell"/>
</dbReference>
<comment type="subcellular location">
    <subcellularLocation>
        <location evidence="2">Chromosome</location>
        <location evidence="2">Centromere</location>
    </subcellularLocation>
    <subcellularLocation>
        <location evidence="1">Nucleus</location>
    </subcellularLocation>
</comment>
<keyword evidence="6" id="KW-0498">Mitosis</keyword>
<feature type="compositionally biased region" description="Low complexity" evidence="10">
    <location>
        <begin position="292"/>
        <end position="318"/>
    </location>
</feature>
<reference evidence="12" key="2">
    <citation type="submission" date="2023-06" db="EMBL/GenBank/DDBJ databases">
        <authorList>
            <consortium name="Lawrence Berkeley National Laboratory"/>
            <person name="Mondo S.J."/>
            <person name="Hensen N."/>
            <person name="Bonometti L."/>
            <person name="Westerberg I."/>
            <person name="Brannstrom I.O."/>
            <person name="Guillou S."/>
            <person name="Cros-Aarteil S."/>
            <person name="Calhoun S."/>
            <person name="Haridas S."/>
            <person name="Kuo A."/>
            <person name="Pangilinan J."/>
            <person name="Riley R."/>
            <person name="Labutti K."/>
            <person name="Andreopoulos B."/>
            <person name="Lipzen A."/>
            <person name="Chen C."/>
            <person name="Yanf M."/>
            <person name="Daum C."/>
            <person name="Ng V."/>
            <person name="Clum A."/>
            <person name="Steindorff A."/>
            <person name="Ohm R."/>
            <person name="Martin F."/>
            <person name="Silar P."/>
            <person name="Natvig D."/>
            <person name="Lalanne C."/>
            <person name="Gautier V."/>
            <person name="Ament-Velasquez S.L."/>
            <person name="Kruys A."/>
            <person name="Hutchinson M.I."/>
            <person name="Powell A.J."/>
            <person name="Barry K."/>
            <person name="Miller A.N."/>
            <person name="Grigoriev I.V."/>
            <person name="Debuchy R."/>
            <person name="Gladieux P."/>
            <person name="Thoren M.H."/>
            <person name="Johannesson H."/>
        </authorList>
    </citation>
    <scope>NUCLEOTIDE SEQUENCE</scope>
    <source>
        <strain evidence="12">PSN324</strain>
    </source>
</reference>
<evidence type="ECO:0000256" key="6">
    <source>
        <dbReference type="ARBA" id="ARBA00022776"/>
    </source>
</evidence>
<keyword evidence="8" id="KW-0131">Cell cycle</keyword>
<evidence type="ECO:0000313" key="13">
    <source>
        <dbReference type="Proteomes" id="UP001321749"/>
    </source>
</evidence>
<keyword evidence="9" id="KW-0137">Centromere</keyword>
<dbReference type="EMBL" id="MU865046">
    <property type="protein sequence ID" value="KAK4459083.1"/>
    <property type="molecule type" value="Genomic_DNA"/>
</dbReference>
<keyword evidence="7" id="KW-0539">Nucleus</keyword>
<evidence type="ECO:0000256" key="8">
    <source>
        <dbReference type="ARBA" id="ARBA00023306"/>
    </source>
</evidence>
<evidence type="ECO:0000256" key="9">
    <source>
        <dbReference type="ARBA" id="ARBA00023328"/>
    </source>
</evidence>
<feature type="compositionally biased region" description="Basic and acidic residues" evidence="10">
    <location>
        <begin position="142"/>
        <end position="152"/>
    </location>
</feature>
<organism evidence="12 13">
    <name type="scientific">Cladorrhinum samala</name>
    <dbReference type="NCBI Taxonomy" id="585594"/>
    <lineage>
        <taxon>Eukaryota</taxon>
        <taxon>Fungi</taxon>
        <taxon>Dikarya</taxon>
        <taxon>Ascomycota</taxon>
        <taxon>Pezizomycotina</taxon>
        <taxon>Sordariomycetes</taxon>
        <taxon>Sordariomycetidae</taxon>
        <taxon>Sordariales</taxon>
        <taxon>Podosporaceae</taxon>
        <taxon>Cladorrhinum</taxon>
    </lineage>
</organism>
<dbReference type="GO" id="GO:0000070">
    <property type="term" value="P:mitotic sister chromatid segregation"/>
    <property type="evidence" value="ECO:0007669"/>
    <property type="project" value="TreeGrafter"/>
</dbReference>
<feature type="domain" description="Borealin N-terminal" evidence="11">
    <location>
        <begin position="29"/>
        <end position="84"/>
    </location>
</feature>
<dbReference type="AlphaFoldDB" id="A0AAV9HF47"/>
<evidence type="ECO:0000256" key="3">
    <source>
        <dbReference type="ARBA" id="ARBA00009914"/>
    </source>
</evidence>
<evidence type="ECO:0000313" key="12">
    <source>
        <dbReference type="EMBL" id="KAK4459083.1"/>
    </source>
</evidence>
<feature type="region of interest" description="Disordered" evidence="10">
    <location>
        <begin position="1"/>
        <end position="24"/>
    </location>
</feature>
<feature type="compositionally biased region" description="Polar residues" evidence="10">
    <location>
        <begin position="219"/>
        <end position="229"/>
    </location>
</feature>
<feature type="region of interest" description="Disordered" evidence="10">
    <location>
        <begin position="85"/>
        <end position="334"/>
    </location>
</feature>
<feature type="compositionally biased region" description="Low complexity" evidence="10">
    <location>
        <begin position="250"/>
        <end position="259"/>
    </location>
</feature>
<feature type="compositionally biased region" description="Low complexity" evidence="10">
    <location>
        <begin position="87"/>
        <end position="100"/>
    </location>
</feature>
<keyword evidence="5" id="KW-0132">Cell division</keyword>
<dbReference type="GO" id="GO:0032133">
    <property type="term" value="C:chromosome passenger complex"/>
    <property type="evidence" value="ECO:0007669"/>
    <property type="project" value="TreeGrafter"/>
</dbReference>
<evidence type="ECO:0000259" key="11">
    <source>
        <dbReference type="Pfam" id="PF10444"/>
    </source>
</evidence>
<dbReference type="GO" id="GO:0005634">
    <property type="term" value="C:nucleus"/>
    <property type="evidence" value="ECO:0007669"/>
    <property type="project" value="UniProtKB-SubCell"/>
</dbReference>
<keyword evidence="4" id="KW-0158">Chromosome</keyword>
<dbReference type="PANTHER" id="PTHR16040">
    <property type="entry name" value="AUSTRALIN, ISOFORM A-RELATED"/>
    <property type="match status" value="1"/>
</dbReference>
<feature type="compositionally biased region" description="Polar residues" evidence="10">
    <location>
        <begin position="169"/>
        <end position="205"/>
    </location>
</feature>
<dbReference type="InterPro" id="IPR018851">
    <property type="entry name" value="Borealin_N"/>
</dbReference>
<dbReference type="PANTHER" id="PTHR16040:SF7">
    <property type="entry name" value="AUSTRALIN, ISOFORM A-RELATED"/>
    <property type="match status" value="1"/>
</dbReference>
<evidence type="ECO:0000256" key="1">
    <source>
        <dbReference type="ARBA" id="ARBA00004123"/>
    </source>
</evidence>
<dbReference type="GO" id="GO:0051301">
    <property type="term" value="P:cell division"/>
    <property type="evidence" value="ECO:0007669"/>
    <property type="project" value="UniProtKB-KW"/>
</dbReference>
<proteinExistence type="inferred from homology"/>
<name>A0AAV9HF47_9PEZI</name>
<gene>
    <name evidence="12" type="ORF">QBC42DRAFT_184269</name>
</gene>
<reference evidence="12" key="1">
    <citation type="journal article" date="2023" name="Mol. Phylogenet. Evol.">
        <title>Genome-scale phylogeny and comparative genomics of the fungal order Sordariales.</title>
        <authorList>
            <person name="Hensen N."/>
            <person name="Bonometti L."/>
            <person name="Westerberg I."/>
            <person name="Brannstrom I.O."/>
            <person name="Guillou S."/>
            <person name="Cros-Aarteil S."/>
            <person name="Calhoun S."/>
            <person name="Haridas S."/>
            <person name="Kuo A."/>
            <person name="Mondo S."/>
            <person name="Pangilinan J."/>
            <person name="Riley R."/>
            <person name="LaButti K."/>
            <person name="Andreopoulos B."/>
            <person name="Lipzen A."/>
            <person name="Chen C."/>
            <person name="Yan M."/>
            <person name="Daum C."/>
            <person name="Ng V."/>
            <person name="Clum A."/>
            <person name="Steindorff A."/>
            <person name="Ohm R.A."/>
            <person name="Martin F."/>
            <person name="Silar P."/>
            <person name="Natvig D.O."/>
            <person name="Lalanne C."/>
            <person name="Gautier V."/>
            <person name="Ament-Velasquez S.L."/>
            <person name="Kruys A."/>
            <person name="Hutchinson M.I."/>
            <person name="Powell A.J."/>
            <person name="Barry K."/>
            <person name="Miller A.N."/>
            <person name="Grigoriev I.V."/>
            <person name="Debuchy R."/>
            <person name="Gladieux P."/>
            <person name="Hiltunen Thoren M."/>
            <person name="Johannesson H."/>
        </authorList>
    </citation>
    <scope>NUCLEOTIDE SEQUENCE</scope>
    <source>
        <strain evidence="12">PSN324</strain>
    </source>
</reference>
<sequence>MPIEKSPRKISDTELQQSPSKKRKITAAQKQALVENLQLEIAERARKLRSNYNIHAQSLRTRIEIRVNRIPMSLRRMKMEDLLQRYSSDTQSSTSSANTTAKPQQRGPPVPEKDRSPERPVTSRPVYQIAPPPAARPKRRSHEMAGGDKENAVESTVENPKKRPRANPISHSTNQHILSPTSSNMRAVPQRQPNPAMTPGANRTGTGIARPTPGPVSPTKGTNAATSLLHSVVRNTAPRPTILPGSVRKIPSSSAISAANPPPSARKRGATVGGQPTPAAASRPGTRTATARRVSGTSESSEGSTSTVVRNRPATAPGDRPPPPKAAATSTMTAKKVGAGVVNSLKKGVAGTTGTATAGKKTAAAAAAAGGSVGRAAGRVLRKRV</sequence>
<keyword evidence="13" id="KW-1185">Reference proteome</keyword>
<evidence type="ECO:0000256" key="4">
    <source>
        <dbReference type="ARBA" id="ARBA00022454"/>
    </source>
</evidence>
<accession>A0AAV9HF47</accession>
<evidence type="ECO:0000256" key="2">
    <source>
        <dbReference type="ARBA" id="ARBA00004584"/>
    </source>
</evidence>
<evidence type="ECO:0000256" key="5">
    <source>
        <dbReference type="ARBA" id="ARBA00022618"/>
    </source>
</evidence>
<dbReference type="InterPro" id="IPR018867">
    <property type="entry name" value="Cell_div_borealin"/>
</dbReference>
<protein>
    <submittedName>
        <fullName evidence="12">Borealin N terminal-domain-containing protein</fullName>
    </submittedName>
</protein>
<comment type="similarity">
    <text evidence="3">Belongs to the borealin family.</text>
</comment>
<dbReference type="Proteomes" id="UP001321749">
    <property type="component" value="Unassembled WGS sequence"/>
</dbReference>
<evidence type="ECO:0000256" key="10">
    <source>
        <dbReference type="SAM" id="MobiDB-lite"/>
    </source>
</evidence>
<feature type="compositionally biased region" description="Basic and acidic residues" evidence="10">
    <location>
        <begin position="1"/>
        <end position="12"/>
    </location>
</feature>
<dbReference type="Pfam" id="PF10444">
    <property type="entry name" value="Nbl1_Borealin_N"/>
    <property type="match status" value="1"/>
</dbReference>
<comment type="caution">
    <text evidence="12">The sequence shown here is derived from an EMBL/GenBank/DDBJ whole genome shotgun (WGS) entry which is preliminary data.</text>
</comment>